<feature type="region of interest" description="Disordered" evidence="1">
    <location>
        <begin position="298"/>
        <end position="348"/>
    </location>
</feature>
<evidence type="ECO:0000259" key="3">
    <source>
        <dbReference type="PROSITE" id="PS51841"/>
    </source>
</evidence>
<feature type="compositionally biased region" description="Acidic residues" evidence="1">
    <location>
        <begin position="115"/>
        <end position="124"/>
    </location>
</feature>
<feature type="domain" description="LTD" evidence="3">
    <location>
        <begin position="154"/>
        <end position="261"/>
    </location>
</feature>
<reference evidence="4" key="1">
    <citation type="journal article" date="2015" name="Nature">
        <title>Complex archaea that bridge the gap between prokaryotes and eukaryotes.</title>
        <authorList>
            <person name="Spang A."/>
            <person name="Saw J.H."/>
            <person name="Jorgensen S.L."/>
            <person name="Zaremba-Niedzwiedzka K."/>
            <person name="Martijn J."/>
            <person name="Lind A.E."/>
            <person name="van Eijk R."/>
            <person name="Schleper C."/>
            <person name="Guy L."/>
            <person name="Ettema T.J."/>
        </authorList>
    </citation>
    <scope>NUCLEOTIDE SEQUENCE</scope>
</reference>
<evidence type="ECO:0000313" key="4">
    <source>
        <dbReference type="EMBL" id="KKN97114.1"/>
    </source>
</evidence>
<dbReference type="Gene3D" id="2.60.40.1260">
    <property type="entry name" value="Lamin Tail domain"/>
    <property type="match status" value="2"/>
</dbReference>
<dbReference type="Pfam" id="PF00932">
    <property type="entry name" value="LTD"/>
    <property type="match status" value="2"/>
</dbReference>
<sequence>MAQDGVPEIILARTIPANGYYLLERTDNTTVPNIAADKIYIGNLGNNGEYLKIFDAQDDLIDGINYSKGWPAGDNSTKQTMERVNSNLTGTIPTNWQTSQNSGGTPKAENSTIESEPEPEPVCEPTEEICDGIDNDCDGEIDEDGICETPEPPTSQPEPIIYPSGIFINEFLPSPEGPDLDEEWIEIYNNNPTSIDFSGWTIEDTQGSIKIYTLPQGINIQGYGFLVLNRPTSKIVLNNDGEGLILKDPLGKLVNSVNYNDKAPEGQSYARKTNGIWQWTSVLTPEQENRFAIPAEANLEAEAEPEPQSSSDKSSTDKSEDRPKPQPKLEAEASSVPQNGTSKDKPRFELTTYPSGIVINEILPSPDGPDKDNEWIEIFNQNNFEVNLSDWQIQDMKGKTRTYTFSQETKIIPRGFLILPRPTTKITLNNDGDGLNLVQPNDNIVDQVIYDKAPLNSSYSRTHSGWAWSNILTPGSENTVPAKTSQGAKENESSYSKISDKELAAVGKQLPKASRSLFILLVAVVIAIFSGATVLVLKNKIKLN</sequence>
<dbReference type="AlphaFoldDB" id="A0A0F9UZD6"/>
<dbReference type="PROSITE" id="PS51841">
    <property type="entry name" value="LTD"/>
    <property type="match status" value="2"/>
</dbReference>
<dbReference type="InterPro" id="IPR001322">
    <property type="entry name" value="Lamin_tail_dom"/>
</dbReference>
<gene>
    <name evidence="4" type="ORF">LCGC14_0160720</name>
</gene>
<dbReference type="EMBL" id="LAZR01000060">
    <property type="protein sequence ID" value="KKN97114.1"/>
    <property type="molecule type" value="Genomic_DNA"/>
</dbReference>
<keyword evidence="2" id="KW-1133">Transmembrane helix</keyword>
<feature type="domain" description="LTD" evidence="3">
    <location>
        <begin position="346"/>
        <end position="452"/>
    </location>
</feature>
<dbReference type="InterPro" id="IPR036415">
    <property type="entry name" value="Lamin_tail_dom_sf"/>
</dbReference>
<evidence type="ECO:0000256" key="1">
    <source>
        <dbReference type="SAM" id="MobiDB-lite"/>
    </source>
</evidence>
<accession>A0A0F9UZD6</accession>
<name>A0A0F9UZD6_9ZZZZ</name>
<organism evidence="4">
    <name type="scientific">marine sediment metagenome</name>
    <dbReference type="NCBI Taxonomy" id="412755"/>
    <lineage>
        <taxon>unclassified sequences</taxon>
        <taxon>metagenomes</taxon>
        <taxon>ecological metagenomes</taxon>
    </lineage>
</organism>
<keyword evidence="2" id="KW-0812">Transmembrane</keyword>
<comment type="caution">
    <text evidence="4">The sequence shown here is derived from an EMBL/GenBank/DDBJ whole genome shotgun (WGS) entry which is preliminary data.</text>
</comment>
<evidence type="ECO:0000256" key="2">
    <source>
        <dbReference type="SAM" id="Phobius"/>
    </source>
</evidence>
<feature type="transmembrane region" description="Helical" evidence="2">
    <location>
        <begin position="517"/>
        <end position="537"/>
    </location>
</feature>
<feature type="compositionally biased region" description="Polar residues" evidence="1">
    <location>
        <begin position="89"/>
        <end position="113"/>
    </location>
</feature>
<feature type="region of interest" description="Disordered" evidence="1">
    <location>
        <begin position="89"/>
        <end position="124"/>
    </location>
</feature>
<dbReference type="SUPFAM" id="SSF74853">
    <property type="entry name" value="Lamin A/C globular tail domain"/>
    <property type="match status" value="2"/>
</dbReference>
<feature type="compositionally biased region" description="Basic and acidic residues" evidence="1">
    <location>
        <begin position="314"/>
        <end position="331"/>
    </location>
</feature>
<protein>
    <recommendedName>
        <fullName evidence="3">LTD domain-containing protein</fullName>
    </recommendedName>
</protein>
<keyword evidence="2" id="KW-0472">Membrane</keyword>
<proteinExistence type="predicted"/>